<dbReference type="Gene3D" id="3.20.20.105">
    <property type="entry name" value="Queuine tRNA-ribosyltransferase-like"/>
    <property type="match status" value="1"/>
</dbReference>
<dbReference type="SUPFAM" id="SSF51713">
    <property type="entry name" value="tRNA-guanine transglycosylase"/>
    <property type="match status" value="1"/>
</dbReference>
<reference evidence="2" key="1">
    <citation type="journal article" date="2014" name="Front. Microbiol.">
        <title>High frequency of phylogenetically diverse reductive dehalogenase-homologous genes in deep subseafloor sedimentary metagenomes.</title>
        <authorList>
            <person name="Kawai M."/>
            <person name="Futagami T."/>
            <person name="Toyoda A."/>
            <person name="Takaki Y."/>
            <person name="Nishi S."/>
            <person name="Hori S."/>
            <person name="Arai W."/>
            <person name="Tsubouchi T."/>
            <person name="Morono Y."/>
            <person name="Uchiyama I."/>
            <person name="Ito T."/>
            <person name="Fujiyama A."/>
            <person name="Inagaki F."/>
            <person name="Takami H."/>
        </authorList>
    </citation>
    <scope>NUCLEOTIDE SEQUENCE</scope>
    <source>
        <strain evidence="2">Expedition CK06-06</strain>
    </source>
</reference>
<evidence type="ECO:0000259" key="1">
    <source>
        <dbReference type="Pfam" id="PF01702"/>
    </source>
</evidence>
<sequence length="54" mass="5698">MGTVNEFTFELIARDGCGRAGIFHTPHGDLLTPLFAPVGTQATVKALTPAQLQS</sequence>
<name>X0WI24_9ZZZZ</name>
<dbReference type="AlphaFoldDB" id="X0WI24"/>
<dbReference type="InterPro" id="IPR036511">
    <property type="entry name" value="TGT-like_sf"/>
</dbReference>
<organism evidence="2">
    <name type="scientific">marine sediment metagenome</name>
    <dbReference type="NCBI Taxonomy" id="412755"/>
    <lineage>
        <taxon>unclassified sequences</taxon>
        <taxon>metagenomes</taxon>
        <taxon>ecological metagenomes</taxon>
    </lineage>
</organism>
<proteinExistence type="predicted"/>
<feature type="non-terminal residue" evidence="2">
    <location>
        <position position="54"/>
    </location>
</feature>
<dbReference type="InterPro" id="IPR002616">
    <property type="entry name" value="tRNA_ribo_trans-like"/>
</dbReference>
<evidence type="ECO:0000313" key="2">
    <source>
        <dbReference type="EMBL" id="GAG22852.1"/>
    </source>
</evidence>
<dbReference type="GO" id="GO:0006400">
    <property type="term" value="P:tRNA modification"/>
    <property type="evidence" value="ECO:0007669"/>
    <property type="project" value="InterPro"/>
</dbReference>
<dbReference type="Pfam" id="PF01702">
    <property type="entry name" value="TGT"/>
    <property type="match status" value="1"/>
</dbReference>
<comment type="caution">
    <text evidence="2">The sequence shown here is derived from an EMBL/GenBank/DDBJ whole genome shotgun (WGS) entry which is preliminary data.</text>
</comment>
<protein>
    <recommendedName>
        <fullName evidence="1">tRNA-guanine(15) transglycosylase-like domain-containing protein</fullName>
    </recommendedName>
</protein>
<gene>
    <name evidence="2" type="ORF">S01H1_58848</name>
</gene>
<dbReference type="EMBL" id="BARS01038459">
    <property type="protein sequence ID" value="GAG22852.1"/>
    <property type="molecule type" value="Genomic_DNA"/>
</dbReference>
<accession>X0WI24</accession>
<feature type="domain" description="tRNA-guanine(15) transglycosylase-like" evidence="1">
    <location>
        <begin position="18"/>
        <end position="53"/>
    </location>
</feature>